<evidence type="ECO:0000313" key="1">
    <source>
        <dbReference type="EMBL" id="QDH22721.1"/>
    </source>
</evidence>
<dbReference type="PANTHER" id="PTHR37418">
    <property type="entry name" value="3-KETO-5-AMINOHEXANOATE CLEAVAGE ENZYME-RELATED"/>
    <property type="match status" value="1"/>
</dbReference>
<dbReference type="Pfam" id="PF05853">
    <property type="entry name" value="BKACE"/>
    <property type="match status" value="1"/>
</dbReference>
<dbReference type="EMBL" id="CP041217">
    <property type="protein sequence ID" value="QDH22721.1"/>
    <property type="molecule type" value="Genomic_DNA"/>
</dbReference>
<dbReference type="OrthoDB" id="63399at2"/>
<evidence type="ECO:0008006" key="3">
    <source>
        <dbReference type="Google" id="ProtNLM"/>
    </source>
</evidence>
<organism evidence="1 2">
    <name type="scientific">Saccharibacillus brassicae</name>
    <dbReference type="NCBI Taxonomy" id="2583377"/>
    <lineage>
        <taxon>Bacteria</taxon>
        <taxon>Bacillati</taxon>
        <taxon>Bacillota</taxon>
        <taxon>Bacilli</taxon>
        <taxon>Bacillales</taxon>
        <taxon>Paenibacillaceae</taxon>
        <taxon>Saccharibacillus</taxon>
    </lineage>
</organism>
<dbReference type="PANTHER" id="PTHR37418:SF1">
    <property type="entry name" value="3-KETO-5-AMINOHEXANOATE CLEAVAGE PROTEIN"/>
    <property type="match status" value="1"/>
</dbReference>
<evidence type="ECO:0000313" key="2">
    <source>
        <dbReference type="Proteomes" id="UP000316968"/>
    </source>
</evidence>
<gene>
    <name evidence="1" type="ORF">FFV09_18865</name>
</gene>
<dbReference type="InterPro" id="IPR008567">
    <property type="entry name" value="BKACE"/>
</dbReference>
<dbReference type="GO" id="GO:0043720">
    <property type="term" value="F:3-keto-5-aminohexanoate cleavage activity"/>
    <property type="evidence" value="ECO:0007669"/>
    <property type="project" value="InterPro"/>
</dbReference>
<dbReference type="KEGG" id="saca:FFV09_18865"/>
<accession>A0A4Y6V271</accession>
<protein>
    <recommendedName>
        <fullName evidence="3">3-keto-5-aminohexanoate cleavage protein</fullName>
    </recommendedName>
</protein>
<keyword evidence="2" id="KW-1185">Reference proteome</keyword>
<sequence length="239" mass="25594">MLQACLNGSRTRSDHPAVPLTPEEIADDAEKAVRAGAAELHIHVRCERGDESLEAADVARTLLAVRGRVPGVPIGISTAGSFLPGSGAKMRLLRSWQVLPDYVSINIHEADAEWMIAAALEQGIGVEAGLCGEADAERFAAMPGCGSCLRVLIGIHEPDQGRESAVVRRIRKVLQRSGCALPVLLHGSDRTMWPMYIEAMLQGLGGRIGLEDGTMLLSGIAAKDNEELIRTAKLIEGRF</sequence>
<dbReference type="RefSeq" id="WP_141449262.1">
    <property type="nucleotide sequence ID" value="NZ_CP041217.1"/>
</dbReference>
<dbReference type="InterPro" id="IPR013785">
    <property type="entry name" value="Aldolase_TIM"/>
</dbReference>
<reference evidence="1 2" key="1">
    <citation type="submission" date="2019-06" db="EMBL/GenBank/DDBJ databases">
        <title>Saccharibacillus brassicae sp. nov., an endophytic bacterium isolated from Chinese cabbage seeds (Brassica pekinensis).</title>
        <authorList>
            <person name="Jiang L."/>
            <person name="Lee J."/>
            <person name="Kim S.W."/>
        </authorList>
    </citation>
    <scope>NUCLEOTIDE SEQUENCE [LARGE SCALE GENOMIC DNA]</scope>
    <source>
        <strain evidence="2">KCTC 43072 / ATSA2</strain>
    </source>
</reference>
<dbReference type="Proteomes" id="UP000316968">
    <property type="component" value="Chromosome"/>
</dbReference>
<dbReference type="Gene3D" id="3.20.20.70">
    <property type="entry name" value="Aldolase class I"/>
    <property type="match status" value="1"/>
</dbReference>
<name>A0A4Y6V271_SACBS</name>
<dbReference type="AlphaFoldDB" id="A0A4Y6V271"/>
<proteinExistence type="predicted"/>